<feature type="transmembrane region" description="Helical" evidence="18">
    <location>
        <begin position="498"/>
        <end position="518"/>
    </location>
</feature>
<dbReference type="Pfam" id="PF02706">
    <property type="entry name" value="Wzz"/>
    <property type="match status" value="1"/>
</dbReference>
<dbReference type="Proteomes" id="UP000672039">
    <property type="component" value="Chromosome"/>
</dbReference>
<keyword evidence="8 18" id="KW-0812">Transmembrane</keyword>
<feature type="coiled-coil region" evidence="16">
    <location>
        <begin position="384"/>
        <end position="426"/>
    </location>
</feature>
<keyword evidence="16" id="KW-0175">Coiled coil</keyword>
<feature type="domain" description="AAA" evidence="20">
    <location>
        <begin position="598"/>
        <end position="747"/>
    </location>
</feature>
<evidence type="ECO:0000256" key="17">
    <source>
        <dbReference type="SAM" id="MobiDB-lite"/>
    </source>
</evidence>
<feature type="domain" description="Tyrosine-protein kinase G-rich" evidence="21">
    <location>
        <begin position="447"/>
        <end position="517"/>
    </location>
</feature>
<keyword evidence="7 22" id="KW-0808">Transferase</keyword>
<evidence type="ECO:0000256" key="4">
    <source>
        <dbReference type="ARBA" id="ARBA00011903"/>
    </source>
</evidence>
<evidence type="ECO:0000256" key="2">
    <source>
        <dbReference type="ARBA" id="ARBA00007316"/>
    </source>
</evidence>
<evidence type="ECO:0000256" key="6">
    <source>
        <dbReference type="ARBA" id="ARBA00022519"/>
    </source>
</evidence>
<organism evidence="22 23">
    <name type="scientific">Thiothrix litoralis</name>
    <dbReference type="NCBI Taxonomy" id="2891210"/>
    <lineage>
        <taxon>Bacteria</taxon>
        <taxon>Pseudomonadati</taxon>
        <taxon>Pseudomonadota</taxon>
        <taxon>Gammaproteobacteria</taxon>
        <taxon>Thiotrichales</taxon>
        <taxon>Thiotrichaceae</taxon>
        <taxon>Thiothrix</taxon>
    </lineage>
</organism>
<evidence type="ECO:0000256" key="7">
    <source>
        <dbReference type="ARBA" id="ARBA00022679"/>
    </source>
</evidence>
<dbReference type="EMBL" id="CP072801">
    <property type="protein sequence ID" value="QTR44942.1"/>
    <property type="molecule type" value="Genomic_DNA"/>
</dbReference>
<dbReference type="PANTHER" id="PTHR32309">
    <property type="entry name" value="TYROSINE-PROTEIN KINASE"/>
    <property type="match status" value="1"/>
</dbReference>
<accession>A0ABX7WPT1</accession>
<dbReference type="InterPro" id="IPR032807">
    <property type="entry name" value="GNVR"/>
</dbReference>
<dbReference type="Gene3D" id="1.20.5.1230">
    <property type="entry name" value="Apolipoprotein A-I"/>
    <property type="match status" value="1"/>
</dbReference>
<dbReference type="RefSeq" id="WP_210221382.1">
    <property type="nucleotide sequence ID" value="NZ_CP072801.1"/>
</dbReference>
<keyword evidence="11" id="KW-0067">ATP-binding</keyword>
<keyword evidence="13 18" id="KW-0472">Membrane</keyword>
<evidence type="ECO:0000256" key="1">
    <source>
        <dbReference type="ARBA" id="ARBA00004429"/>
    </source>
</evidence>
<dbReference type="EC" id="2.7.10.2" evidence="4"/>
<dbReference type="Pfam" id="PF13614">
    <property type="entry name" value="AAA_31"/>
    <property type="match status" value="1"/>
</dbReference>
<keyword evidence="14" id="KW-0829">Tyrosine-protein kinase</keyword>
<feature type="compositionally biased region" description="Basic and acidic residues" evidence="17">
    <location>
        <begin position="784"/>
        <end position="793"/>
    </location>
</feature>
<comment type="catalytic activity">
    <reaction evidence="15">
        <text>L-tyrosyl-[protein] + ATP = O-phospho-L-tyrosyl-[protein] + ADP + H(+)</text>
        <dbReference type="Rhea" id="RHEA:10596"/>
        <dbReference type="Rhea" id="RHEA-COMP:10136"/>
        <dbReference type="Rhea" id="RHEA-COMP:20101"/>
        <dbReference type="ChEBI" id="CHEBI:15378"/>
        <dbReference type="ChEBI" id="CHEBI:30616"/>
        <dbReference type="ChEBI" id="CHEBI:46858"/>
        <dbReference type="ChEBI" id="CHEBI:61978"/>
        <dbReference type="ChEBI" id="CHEBI:456216"/>
        <dbReference type="EC" id="2.7.10.2"/>
    </reaction>
</comment>
<keyword evidence="9" id="KW-0547">Nucleotide-binding</keyword>
<reference evidence="22 23" key="1">
    <citation type="submission" date="2021-04" db="EMBL/GenBank/DDBJ databases">
        <title>Genomics, taxonomy and metabolism of representatives of sulfur bacteria of the genus Thiothrix: Thiothrix fructosivorans QT, Thiothrix unzii A1T and three new species, Thiothrix subterranea sp. nov., Thiothrix litoralis sp. nov. and 'Candidatus Thiothrix anitrata' sp. nov.</title>
        <authorList>
            <person name="Ravin N.V."/>
            <person name="Smolyakov D."/>
            <person name="Rudenko T.S."/>
            <person name="Mardanov A.V."/>
            <person name="Beletsky A.V."/>
            <person name="Markov N.D."/>
            <person name="Fomenkov A.I."/>
            <person name="Roberts R.J."/>
            <person name="Karnachuk O.V."/>
            <person name="Novikov A."/>
            <person name="Grabovich M.Y."/>
        </authorList>
    </citation>
    <scope>NUCLEOTIDE SEQUENCE [LARGE SCALE GENOMIC DNA]</scope>
    <source>
        <strain evidence="22 23">AS</strain>
    </source>
</reference>
<dbReference type="InterPro" id="IPR025669">
    <property type="entry name" value="AAA_dom"/>
</dbReference>
<feature type="region of interest" description="Disordered" evidence="17">
    <location>
        <begin position="784"/>
        <end position="803"/>
    </location>
</feature>
<evidence type="ECO:0000256" key="13">
    <source>
        <dbReference type="ARBA" id="ARBA00023136"/>
    </source>
</evidence>
<keyword evidence="10" id="KW-0418">Kinase</keyword>
<evidence type="ECO:0000259" key="19">
    <source>
        <dbReference type="Pfam" id="PF02706"/>
    </source>
</evidence>
<feature type="transmembrane region" description="Helical" evidence="18">
    <location>
        <begin position="45"/>
        <end position="68"/>
    </location>
</feature>
<sequence length="803" mass="88764">MKSNKLVALNDYEPPLPVTAMETDKDDDEIDLRQLWQVIRRRKNIVLTLFLLTFLVSLIVTLSMTPIYRAGVTMEIDTDDKRVLDYDVAANDKGSAANSKDFYQTHYELLKSRNLADRVINRAGLESKLRGNDEQLAKPFYAEWLEQFRGEKAQQATPVATESPLADRFLAKVTVTPVKNSKIVGIYYDDPNPETAASIANTIAESYIQMNLERRASSTDYAKRFLDEQLVLTKSKLDASETELVAYAKQSNIIDIDGKNLTEQTLSGLNVALAEAERARIAAESKYEQATSTRMASKVLDSLTVQSLKQALAKLEVDYQSTGSSASAIDDSMVDNLKQELAKLEADYQQKLEIYKADYPLMVQAKQKINEVQAQLNQRAGAVKSGMKQKIDELQAQLKRETSNIRESLKSDYLEAKQKESQLRSELGKQTGGLLDLRDKRISYNSLQREVETNRNVYEGLLQRMKEVGVASGAVTNNISVVDPAITPYTVHTPNKRLNLALGAVLGLFLGVVAAFLLEFLDDRIKNKDDIERLLHIPLLGVAPAIGKRGNGTEYHMMTAEKPTSAVAEAFRSLRTNLLFATRTGAPRLLNVTSAGPGEGKSSSIINLATAFAQAGNRVLLIDADLRKPTLHKRFKLDNSKGFVHFLTGQESLENVTQKTAINNVQVITSGPIPPNPVELLSSEHLRELSAMTETGQLPFDIVMLDAPPVLGLADALILGNHTHATLLITAYSETRKQPLLAAVERLRQARSNILGVVMTKAKSNAGDSSYYNYEYYYSYGHGDGDGDGDGRTPKKSLIGKKA</sequence>
<gene>
    <name evidence="22" type="ORF">J9253_13075</name>
</gene>
<feature type="domain" description="Polysaccharide chain length determinant N-terminal" evidence="19">
    <location>
        <begin position="28"/>
        <end position="121"/>
    </location>
</feature>
<comment type="subcellular location">
    <subcellularLocation>
        <location evidence="1">Cell inner membrane</location>
        <topology evidence="1">Multi-pass membrane protein</topology>
    </subcellularLocation>
</comment>
<dbReference type="InterPro" id="IPR027417">
    <property type="entry name" value="P-loop_NTPase"/>
</dbReference>
<evidence type="ECO:0000256" key="16">
    <source>
        <dbReference type="SAM" id="Coils"/>
    </source>
</evidence>
<dbReference type="Gene3D" id="3.40.50.300">
    <property type="entry name" value="P-loop containing nucleotide triphosphate hydrolases"/>
    <property type="match status" value="1"/>
</dbReference>
<keyword evidence="23" id="KW-1185">Reference proteome</keyword>
<evidence type="ECO:0000256" key="8">
    <source>
        <dbReference type="ARBA" id="ARBA00022692"/>
    </source>
</evidence>
<evidence type="ECO:0000256" key="18">
    <source>
        <dbReference type="SAM" id="Phobius"/>
    </source>
</evidence>
<evidence type="ECO:0000259" key="20">
    <source>
        <dbReference type="Pfam" id="PF13614"/>
    </source>
</evidence>
<evidence type="ECO:0000256" key="3">
    <source>
        <dbReference type="ARBA" id="ARBA00008883"/>
    </source>
</evidence>
<feature type="compositionally biased region" description="Basic residues" evidence="17">
    <location>
        <begin position="794"/>
        <end position="803"/>
    </location>
</feature>
<keyword evidence="12 18" id="KW-1133">Transmembrane helix</keyword>
<dbReference type="CDD" id="cd05387">
    <property type="entry name" value="BY-kinase"/>
    <property type="match status" value="1"/>
</dbReference>
<dbReference type="GO" id="GO:0004715">
    <property type="term" value="F:non-membrane spanning protein tyrosine kinase activity"/>
    <property type="evidence" value="ECO:0007669"/>
    <property type="project" value="UniProtKB-EC"/>
</dbReference>
<evidence type="ECO:0000256" key="11">
    <source>
        <dbReference type="ARBA" id="ARBA00022840"/>
    </source>
</evidence>
<keyword evidence="5" id="KW-1003">Cell membrane</keyword>
<proteinExistence type="inferred from homology"/>
<evidence type="ECO:0000313" key="23">
    <source>
        <dbReference type="Proteomes" id="UP000672039"/>
    </source>
</evidence>
<evidence type="ECO:0000256" key="10">
    <source>
        <dbReference type="ARBA" id="ARBA00022777"/>
    </source>
</evidence>
<dbReference type="NCBIfam" id="TIGR01007">
    <property type="entry name" value="eps_fam"/>
    <property type="match status" value="1"/>
</dbReference>
<evidence type="ECO:0000256" key="12">
    <source>
        <dbReference type="ARBA" id="ARBA00022989"/>
    </source>
</evidence>
<evidence type="ECO:0000256" key="5">
    <source>
        <dbReference type="ARBA" id="ARBA00022475"/>
    </source>
</evidence>
<comment type="similarity">
    <text evidence="3">Belongs to the etk/wzc family.</text>
</comment>
<evidence type="ECO:0000313" key="22">
    <source>
        <dbReference type="EMBL" id="QTR44942.1"/>
    </source>
</evidence>
<evidence type="ECO:0000256" key="14">
    <source>
        <dbReference type="ARBA" id="ARBA00023137"/>
    </source>
</evidence>
<protein>
    <recommendedName>
        <fullName evidence="4">non-specific protein-tyrosine kinase</fullName>
        <ecNumber evidence="4">2.7.10.2</ecNumber>
    </recommendedName>
</protein>
<dbReference type="Pfam" id="PF13807">
    <property type="entry name" value="GNVR"/>
    <property type="match status" value="1"/>
</dbReference>
<dbReference type="PANTHER" id="PTHR32309:SF13">
    <property type="entry name" value="FERRIC ENTEROBACTIN TRANSPORT PROTEIN FEPE"/>
    <property type="match status" value="1"/>
</dbReference>
<dbReference type="InterPro" id="IPR005702">
    <property type="entry name" value="Wzc-like_C"/>
</dbReference>
<evidence type="ECO:0000256" key="9">
    <source>
        <dbReference type="ARBA" id="ARBA00022741"/>
    </source>
</evidence>
<keyword evidence="6" id="KW-0997">Cell inner membrane</keyword>
<comment type="similarity">
    <text evidence="2">Belongs to the CpsD/CapB family.</text>
</comment>
<evidence type="ECO:0000259" key="21">
    <source>
        <dbReference type="Pfam" id="PF13807"/>
    </source>
</evidence>
<dbReference type="SUPFAM" id="SSF52540">
    <property type="entry name" value="P-loop containing nucleoside triphosphate hydrolases"/>
    <property type="match status" value="1"/>
</dbReference>
<evidence type="ECO:0000256" key="15">
    <source>
        <dbReference type="ARBA" id="ARBA00051245"/>
    </source>
</evidence>
<name>A0ABX7WPT1_9GAMM</name>
<dbReference type="InterPro" id="IPR003856">
    <property type="entry name" value="LPS_length_determ_N"/>
</dbReference>
<dbReference type="InterPro" id="IPR050445">
    <property type="entry name" value="Bact_polysacc_biosynth/exp"/>
</dbReference>